<dbReference type="AlphaFoldDB" id="A0AA48RBW5"/>
<protein>
    <recommendedName>
        <fullName evidence="3">phosphoenolpyruvate carboxylase</fullName>
        <ecNumber evidence="3">4.1.1.31</ecNumber>
    </recommendedName>
</protein>
<dbReference type="EC" id="4.1.1.31" evidence="3"/>
<evidence type="ECO:0000256" key="4">
    <source>
        <dbReference type="ARBA" id="ARBA00022842"/>
    </source>
</evidence>
<proteinExistence type="inferred from homology"/>
<comment type="cofactor">
    <cofactor evidence="1">
        <name>Mg(2+)</name>
        <dbReference type="ChEBI" id="CHEBI:18420"/>
    </cofactor>
</comment>
<dbReference type="InterPro" id="IPR015813">
    <property type="entry name" value="Pyrv/PenolPyrv_kinase-like_dom"/>
</dbReference>
<dbReference type="GO" id="GO:0008964">
    <property type="term" value="F:phosphoenolpyruvate carboxylase activity"/>
    <property type="evidence" value="ECO:0007669"/>
    <property type="project" value="UniProtKB-EC"/>
</dbReference>
<name>A0AA48RBW5_9ZZZZ</name>
<evidence type="ECO:0000313" key="7">
    <source>
        <dbReference type="EMBL" id="CAJ0852253.1"/>
    </source>
</evidence>
<dbReference type="InterPro" id="IPR022805">
    <property type="entry name" value="PEP_COase_bac/pln-type"/>
</dbReference>
<accession>A0AA48RBW5</accession>
<evidence type="ECO:0000256" key="3">
    <source>
        <dbReference type="ARBA" id="ARBA00012305"/>
    </source>
</evidence>
<dbReference type="SUPFAM" id="SSF51621">
    <property type="entry name" value="Phosphoenolpyruvate/pyruvate domain"/>
    <property type="match status" value="1"/>
</dbReference>
<evidence type="ECO:0000256" key="1">
    <source>
        <dbReference type="ARBA" id="ARBA00001946"/>
    </source>
</evidence>
<organism evidence="7">
    <name type="scientific">freshwater sediment metagenome</name>
    <dbReference type="NCBI Taxonomy" id="556182"/>
    <lineage>
        <taxon>unclassified sequences</taxon>
        <taxon>metagenomes</taxon>
        <taxon>ecological metagenomes</taxon>
    </lineage>
</organism>
<gene>
    <name evidence="7" type="primary">ppc</name>
    <name evidence="7" type="ORF">AMST5_00532</name>
</gene>
<dbReference type="InterPro" id="IPR021135">
    <property type="entry name" value="PEP_COase"/>
</dbReference>
<keyword evidence="6" id="KW-0120">Carbon dioxide fixation</keyword>
<dbReference type="HAMAP" id="MF_00595">
    <property type="entry name" value="PEPcase_type1"/>
    <property type="match status" value="1"/>
</dbReference>
<reference evidence="7" key="1">
    <citation type="submission" date="2023-07" db="EMBL/GenBank/DDBJ databases">
        <authorList>
            <person name="Pelsma A.J. K."/>
        </authorList>
    </citation>
    <scope>NUCLEOTIDE SEQUENCE</scope>
</reference>
<evidence type="ECO:0000256" key="5">
    <source>
        <dbReference type="ARBA" id="ARBA00023239"/>
    </source>
</evidence>
<dbReference type="PROSITE" id="PS00393">
    <property type="entry name" value="PEPCASE_2"/>
    <property type="match status" value="1"/>
</dbReference>
<sequence>MTAETQNTRSAISLPSAFATRSVTEASAFLREQLLAVIRRHMPEIEAVVRESKGAAGLAPREMARALQAQGILFQLVSIAEQAYAMRRRRRIEREKGHDKLLGTFDYVLSSAEGAGVSAAEVHAQLQTLRIRPVITAHPTEAKRVSILEKYRRIYLLMRELESTRWTDREREALVKSIYDQVELLWLTGELHLEKPTVEHEVAWGQHFFQETIFDLAPELLSAFERALKRHYPNEKFEVTPFFQFGSWIGGDRDGNPFVTNEVTRRTMRQNATASLNYYRTRVVDLVRMLSISERAATIPPAFLEELERRLAELHDGAAIAHRNDKEPYRQFVTTILRKIDNTLAATNGEPITGPRYTSADKLIGDLLLLESVLTQAKSEALATDLVRPLRRAVEIFRFSTVRLDIRQNTTRTTSALHELWRIKTGGETPPELNSPEWRAWLLKELDSPRGAPVPRDTFTPDTRDVIEMFEVVADMRASLDREAFGSFILSMTSSANDVLGVYLLAREAGLFTTAADGDHITLPMVPLFETIGDLQDAPAIMRDLLQIPIVRRSTQAQGDLQEVMIGYSDSNKDGGFLSSNWELFKAQARLTEVGNEMGVAIAFFHGRGGSVSRGGAPTGHAIAAQPAGSIRGRFRSTEQGEVVSFKYANRGTAAYQMELLASSVFAHALRSEREAALVPRKDFDEALEEISAASFGAYNKFISDPDLVTYFQAASPLEEISLLNIGSRPARRFGAKSLADLRAIPWVFAWAQNRHSITGWYGVGSGLKAFIDARGDRGLELLRWMFEDSRLFRLILDEVEKTLALVDMGIAKQYAGLVADEAVREKIFKMIEDEYALTSDMVLRVTGDRELTERFKEYAARLAHRLPVINDVNREQVELLRRFRSAQSEAEKEDAKVPLLISISCIAAGLGATG</sequence>
<dbReference type="PANTHER" id="PTHR30523">
    <property type="entry name" value="PHOSPHOENOLPYRUVATE CARBOXYLASE"/>
    <property type="match status" value="1"/>
</dbReference>
<dbReference type="PANTHER" id="PTHR30523:SF32">
    <property type="entry name" value="PHOSPHOENOLPYRUVATE CARBOXYLASE"/>
    <property type="match status" value="1"/>
</dbReference>
<dbReference type="EMBL" id="OY288114">
    <property type="protein sequence ID" value="CAJ0852253.1"/>
    <property type="molecule type" value="Genomic_DNA"/>
</dbReference>
<dbReference type="PRINTS" id="PR00150">
    <property type="entry name" value="PEPCARBXLASE"/>
</dbReference>
<comment type="similarity">
    <text evidence="2">Belongs to the PEPCase type 1 family.</text>
</comment>
<dbReference type="Gene3D" id="1.20.1440.90">
    <property type="entry name" value="Phosphoenolpyruvate/pyruvate domain"/>
    <property type="match status" value="1"/>
</dbReference>
<dbReference type="GO" id="GO:0006099">
    <property type="term" value="P:tricarboxylic acid cycle"/>
    <property type="evidence" value="ECO:0007669"/>
    <property type="project" value="InterPro"/>
</dbReference>
<dbReference type="GO" id="GO:0005829">
    <property type="term" value="C:cytosol"/>
    <property type="evidence" value="ECO:0007669"/>
    <property type="project" value="TreeGrafter"/>
</dbReference>
<dbReference type="GO" id="GO:0015977">
    <property type="term" value="P:carbon fixation"/>
    <property type="evidence" value="ECO:0007669"/>
    <property type="project" value="UniProtKB-KW"/>
</dbReference>
<evidence type="ECO:0000256" key="6">
    <source>
        <dbReference type="ARBA" id="ARBA00023300"/>
    </source>
</evidence>
<dbReference type="Pfam" id="PF00311">
    <property type="entry name" value="PEPcase"/>
    <property type="match status" value="1"/>
</dbReference>
<keyword evidence="5 7" id="KW-0456">Lyase</keyword>
<keyword evidence="4" id="KW-0460">Magnesium</keyword>
<dbReference type="InterPro" id="IPR033129">
    <property type="entry name" value="PEPCASE_His_AS"/>
</dbReference>
<evidence type="ECO:0000256" key="2">
    <source>
        <dbReference type="ARBA" id="ARBA00008346"/>
    </source>
</evidence>